<dbReference type="AlphaFoldDB" id="A0A9P7K223"/>
<reference evidence="2" key="1">
    <citation type="submission" date="2021-02" db="EMBL/GenBank/DDBJ databases">
        <authorList>
            <person name="Nieuwenhuis M."/>
            <person name="Van De Peppel L.J.J."/>
        </authorList>
    </citation>
    <scope>NUCLEOTIDE SEQUENCE</scope>
    <source>
        <strain evidence="2">D49</strain>
    </source>
</reference>
<proteinExistence type="predicted"/>
<evidence type="ECO:0000313" key="3">
    <source>
        <dbReference type="Proteomes" id="UP000717328"/>
    </source>
</evidence>
<organism evidence="2 3">
    <name type="scientific">Sphagnurus paluster</name>
    <dbReference type="NCBI Taxonomy" id="117069"/>
    <lineage>
        <taxon>Eukaryota</taxon>
        <taxon>Fungi</taxon>
        <taxon>Dikarya</taxon>
        <taxon>Basidiomycota</taxon>
        <taxon>Agaricomycotina</taxon>
        <taxon>Agaricomycetes</taxon>
        <taxon>Agaricomycetidae</taxon>
        <taxon>Agaricales</taxon>
        <taxon>Tricholomatineae</taxon>
        <taxon>Lyophyllaceae</taxon>
        <taxon>Sphagnurus</taxon>
    </lineage>
</organism>
<comment type="caution">
    <text evidence="2">The sequence shown here is derived from an EMBL/GenBank/DDBJ whole genome shotgun (WGS) entry which is preliminary data.</text>
</comment>
<dbReference type="Proteomes" id="UP000717328">
    <property type="component" value="Unassembled WGS sequence"/>
</dbReference>
<dbReference type="EMBL" id="JABCKI010007183">
    <property type="protein sequence ID" value="KAG5633718.1"/>
    <property type="molecule type" value="Genomic_DNA"/>
</dbReference>
<protein>
    <submittedName>
        <fullName evidence="2">Uncharacterized protein</fullName>
    </submittedName>
</protein>
<name>A0A9P7K223_9AGAR</name>
<reference evidence="2" key="2">
    <citation type="submission" date="2021-10" db="EMBL/GenBank/DDBJ databases">
        <title>Phylogenomics reveals ancestral predisposition of the termite-cultivated fungus Termitomyces towards a domesticated lifestyle.</title>
        <authorList>
            <person name="Auxier B."/>
            <person name="Grum-Grzhimaylo A."/>
            <person name="Cardenas M.E."/>
            <person name="Lodge J.D."/>
            <person name="Laessoe T."/>
            <person name="Pedersen O."/>
            <person name="Smith M.E."/>
            <person name="Kuyper T.W."/>
            <person name="Franco-Molano E.A."/>
            <person name="Baroni T.J."/>
            <person name="Aanen D.K."/>
        </authorList>
    </citation>
    <scope>NUCLEOTIDE SEQUENCE</scope>
    <source>
        <strain evidence="2">D49</strain>
    </source>
</reference>
<evidence type="ECO:0000256" key="1">
    <source>
        <dbReference type="SAM" id="MobiDB-lite"/>
    </source>
</evidence>
<evidence type="ECO:0000313" key="2">
    <source>
        <dbReference type="EMBL" id="KAG5633718.1"/>
    </source>
</evidence>
<feature type="region of interest" description="Disordered" evidence="1">
    <location>
        <begin position="144"/>
        <end position="181"/>
    </location>
</feature>
<accession>A0A9P7K223</accession>
<feature type="compositionally biased region" description="Acidic residues" evidence="1">
    <location>
        <begin position="154"/>
        <end position="163"/>
    </location>
</feature>
<keyword evidence="3" id="KW-1185">Reference proteome</keyword>
<sequence length="277" mass="31329">MEKVFLGVLANATDPKVILAVRGILDFIYYAHFEVHTDKSLAQLNAAWVAFHKNKSIFQDLEIQQHFNISKVHNIKHYLDSIRELGSAAGYNSEATERLHIDLVKVGYRASNKKAYIKQMTIWLCRQEAVERFDQYLQWAASRQTEKRARGNSGEEDSDECGSTDEGVNKHPQIRTTPTYHVTKKPAFPAVTVQSIITEYGAPNFLRHLTTFLHERSIPHSPLLSDSSTFPIYRHLYLSLPLIPEISTSNTIKDTILATKAERGRVTTSGIKHAVPG</sequence>
<dbReference type="OrthoDB" id="3232941at2759"/>
<gene>
    <name evidence="2" type="ORF">H0H81_005760</name>
</gene>